<evidence type="ECO:0000313" key="3">
    <source>
        <dbReference type="Proteomes" id="UP000190648"/>
    </source>
</evidence>
<dbReference type="AlphaFoldDB" id="A0A1V4K404"/>
<gene>
    <name evidence="2" type="ORF">AV530_005087</name>
</gene>
<dbReference type="EMBL" id="LSYS01004732">
    <property type="protein sequence ID" value="OPJ79179.1"/>
    <property type="molecule type" value="Genomic_DNA"/>
</dbReference>
<evidence type="ECO:0000256" key="1">
    <source>
        <dbReference type="SAM" id="MobiDB-lite"/>
    </source>
</evidence>
<dbReference type="Proteomes" id="UP000190648">
    <property type="component" value="Unassembled WGS sequence"/>
</dbReference>
<comment type="caution">
    <text evidence="2">The sequence shown here is derived from an EMBL/GenBank/DDBJ whole genome shotgun (WGS) entry which is preliminary data.</text>
</comment>
<proteinExistence type="predicted"/>
<name>A0A1V4K404_PATFA</name>
<accession>A0A1V4K404</accession>
<evidence type="ECO:0000313" key="2">
    <source>
        <dbReference type="EMBL" id="OPJ79179.1"/>
    </source>
</evidence>
<feature type="region of interest" description="Disordered" evidence="1">
    <location>
        <begin position="1"/>
        <end position="33"/>
    </location>
</feature>
<organism evidence="2 3">
    <name type="scientific">Patagioenas fasciata monilis</name>
    <dbReference type="NCBI Taxonomy" id="372326"/>
    <lineage>
        <taxon>Eukaryota</taxon>
        <taxon>Metazoa</taxon>
        <taxon>Chordata</taxon>
        <taxon>Craniata</taxon>
        <taxon>Vertebrata</taxon>
        <taxon>Euteleostomi</taxon>
        <taxon>Archelosauria</taxon>
        <taxon>Archosauria</taxon>
        <taxon>Dinosauria</taxon>
        <taxon>Saurischia</taxon>
        <taxon>Theropoda</taxon>
        <taxon>Coelurosauria</taxon>
        <taxon>Aves</taxon>
        <taxon>Neognathae</taxon>
        <taxon>Neoaves</taxon>
        <taxon>Columbimorphae</taxon>
        <taxon>Columbiformes</taxon>
        <taxon>Columbidae</taxon>
        <taxon>Patagioenas</taxon>
    </lineage>
</organism>
<sequence length="110" mass="11929">MTAKLRSYKDISMASVRESQGASPSEKAAVPCKSRKDLTVAEGRTASLLLDQFLKQQTSSGRGNLSEAEMFVAKAEDIWKGVRTTSHTEAIQLRPGEASGAKQLICQKKT</sequence>
<keyword evidence="3" id="KW-1185">Reference proteome</keyword>
<protein>
    <submittedName>
        <fullName evidence="2">Uncharacterized protein</fullName>
    </submittedName>
</protein>
<reference evidence="2 3" key="1">
    <citation type="submission" date="2016-02" db="EMBL/GenBank/DDBJ databases">
        <title>Band-tailed pigeon sequencing and assembly.</title>
        <authorList>
            <person name="Soares A.E."/>
            <person name="Novak B.J."/>
            <person name="Rice E.S."/>
            <person name="O'Connell B."/>
            <person name="Chang D."/>
            <person name="Weber S."/>
            <person name="Shapiro B."/>
        </authorList>
    </citation>
    <scope>NUCLEOTIDE SEQUENCE [LARGE SCALE GENOMIC DNA]</scope>
    <source>
        <strain evidence="2">BTP2013</strain>
        <tissue evidence="2">Blood</tissue>
    </source>
</reference>